<dbReference type="AlphaFoldDB" id="A0A7W9SNT6"/>
<reference evidence="11 12" key="1">
    <citation type="submission" date="2020-08" db="EMBL/GenBank/DDBJ databases">
        <title>Genomic Encyclopedia of Type Strains, Phase IV (KMG-IV): sequencing the most valuable type-strain genomes for metagenomic binning, comparative biology and taxonomic classification.</title>
        <authorList>
            <person name="Goeker M."/>
        </authorList>
    </citation>
    <scope>NUCLEOTIDE SEQUENCE [LARGE SCALE GENOMIC DNA]</scope>
    <source>
        <strain evidence="11 12">DSM 23562</strain>
    </source>
</reference>
<evidence type="ECO:0000259" key="10">
    <source>
        <dbReference type="PROSITE" id="PS51012"/>
    </source>
</evidence>
<evidence type="ECO:0000256" key="2">
    <source>
        <dbReference type="ARBA" id="ARBA00007783"/>
    </source>
</evidence>
<evidence type="ECO:0000313" key="11">
    <source>
        <dbReference type="EMBL" id="MBB6049273.1"/>
    </source>
</evidence>
<feature type="domain" description="ABC transmembrane type-2" evidence="10">
    <location>
        <begin position="66"/>
        <end position="287"/>
    </location>
</feature>
<feature type="transmembrane region" description="Helical" evidence="9">
    <location>
        <begin position="101"/>
        <end position="120"/>
    </location>
</feature>
<dbReference type="InterPro" id="IPR047817">
    <property type="entry name" value="ABC2_TM_bact-type"/>
</dbReference>
<dbReference type="GO" id="GO:0005886">
    <property type="term" value="C:plasma membrane"/>
    <property type="evidence" value="ECO:0007669"/>
    <property type="project" value="UniProtKB-SubCell"/>
</dbReference>
<feature type="transmembrane region" description="Helical" evidence="9">
    <location>
        <begin position="141"/>
        <end position="169"/>
    </location>
</feature>
<evidence type="ECO:0000256" key="3">
    <source>
        <dbReference type="ARBA" id="ARBA00022448"/>
    </source>
</evidence>
<evidence type="ECO:0000256" key="5">
    <source>
        <dbReference type="ARBA" id="ARBA00022519"/>
    </source>
</evidence>
<comment type="similarity">
    <text evidence="2 9">Belongs to the ABC-2 integral membrane protein family.</text>
</comment>
<evidence type="ECO:0000256" key="8">
    <source>
        <dbReference type="ARBA" id="ARBA00023136"/>
    </source>
</evidence>
<dbReference type="PANTHER" id="PTHR30413:SF8">
    <property type="entry name" value="TRANSPORT PERMEASE PROTEIN"/>
    <property type="match status" value="1"/>
</dbReference>
<dbReference type="GO" id="GO:0140359">
    <property type="term" value="F:ABC-type transporter activity"/>
    <property type="evidence" value="ECO:0007669"/>
    <property type="project" value="InterPro"/>
</dbReference>
<dbReference type="EMBL" id="JACHGW010000001">
    <property type="protein sequence ID" value="MBB6049273.1"/>
    <property type="molecule type" value="Genomic_DNA"/>
</dbReference>
<feature type="transmembrane region" description="Helical" evidence="9">
    <location>
        <begin position="263"/>
        <end position="284"/>
    </location>
</feature>
<dbReference type="InterPro" id="IPR013525">
    <property type="entry name" value="ABC2_TM"/>
</dbReference>
<sequence>MNSYDVPQKDLPTLPTESTGAALEHYQVIEAKSGLNLPFRELWRYRELLYFLTWRDVKIRYKQTALGAAWAILQPVMTMIVFSLLFGRLAGMDTRTGGVPYPIYVFAGLLPWTFFSTALANSGNSVVGSANLITKVYFPRLIIPLASAGAGLVDLAISFSVLLVMMVWYKIALTAQLFLVPLFLFGTVLAATGVGTLLSALTVAYRDFRYVVPFLVQIWMFITPVIYPSSIIPKEWRWVQALNPMAGLIDGFRASFLGRPLEWGNILISLAVSIALFFMGVFYFRSVERRFADII</sequence>
<dbReference type="RefSeq" id="WP_184192884.1">
    <property type="nucleotide sequence ID" value="NZ_JACHGW010000001.1"/>
</dbReference>
<comment type="subcellular location">
    <subcellularLocation>
        <location evidence="1">Cell inner membrane</location>
        <topology evidence="1">Multi-pass membrane protein</topology>
    </subcellularLocation>
    <subcellularLocation>
        <location evidence="9">Cell membrane</location>
        <topology evidence="9">Multi-pass membrane protein</topology>
    </subcellularLocation>
</comment>
<feature type="transmembrane region" description="Helical" evidence="9">
    <location>
        <begin position="65"/>
        <end position="89"/>
    </location>
</feature>
<dbReference type="Proteomes" id="UP000520814">
    <property type="component" value="Unassembled WGS sequence"/>
</dbReference>
<evidence type="ECO:0000256" key="7">
    <source>
        <dbReference type="ARBA" id="ARBA00022989"/>
    </source>
</evidence>
<dbReference type="GO" id="GO:0015920">
    <property type="term" value="P:lipopolysaccharide transport"/>
    <property type="evidence" value="ECO:0007669"/>
    <property type="project" value="TreeGrafter"/>
</dbReference>
<gene>
    <name evidence="11" type="ORF">HNQ39_001035</name>
</gene>
<feature type="transmembrane region" description="Helical" evidence="9">
    <location>
        <begin position="175"/>
        <end position="198"/>
    </location>
</feature>
<keyword evidence="12" id="KW-1185">Reference proteome</keyword>
<keyword evidence="4 9" id="KW-1003">Cell membrane</keyword>
<keyword evidence="8 9" id="KW-0472">Membrane</keyword>
<keyword evidence="7 9" id="KW-1133">Transmembrane helix</keyword>
<keyword evidence="3 9" id="KW-0813">Transport</keyword>
<dbReference type="PANTHER" id="PTHR30413">
    <property type="entry name" value="INNER MEMBRANE TRANSPORT PERMEASE"/>
    <property type="match status" value="1"/>
</dbReference>
<feature type="transmembrane region" description="Helical" evidence="9">
    <location>
        <begin position="210"/>
        <end position="227"/>
    </location>
</feature>
<evidence type="ECO:0000313" key="12">
    <source>
        <dbReference type="Proteomes" id="UP000520814"/>
    </source>
</evidence>
<keyword evidence="6 9" id="KW-0812">Transmembrane</keyword>
<comment type="caution">
    <text evidence="11">The sequence shown here is derived from an EMBL/GenBank/DDBJ whole genome shotgun (WGS) entry which is preliminary data.</text>
</comment>
<name>A0A7W9SNT6_ARMRO</name>
<keyword evidence="5" id="KW-0997">Cell inner membrane</keyword>
<evidence type="ECO:0000256" key="6">
    <source>
        <dbReference type="ARBA" id="ARBA00022692"/>
    </source>
</evidence>
<evidence type="ECO:0000256" key="9">
    <source>
        <dbReference type="RuleBase" id="RU361157"/>
    </source>
</evidence>
<proteinExistence type="inferred from homology"/>
<evidence type="ECO:0000256" key="1">
    <source>
        <dbReference type="ARBA" id="ARBA00004429"/>
    </source>
</evidence>
<accession>A0A7W9SNT6</accession>
<dbReference type="Pfam" id="PF01061">
    <property type="entry name" value="ABC2_membrane"/>
    <property type="match status" value="1"/>
</dbReference>
<evidence type="ECO:0000256" key="4">
    <source>
        <dbReference type="ARBA" id="ARBA00022475"/>
    </source>
</evidence>
<dbReference type="PROSITE" id="PS51012">
    <property type="entry name" value="ABC_TM2"/>
    <property type="match status" value="1"/>
</dbReference>
<organism evidence="11 12">
    <name type="scientific">Armatimonas rosea</name>
    <dbReference type="NCBI Taxonomy" id="685828"/>
    <lineage>
        <taxon>Bacteria</taxon>
        <taxon>Bacillati</taxon>
        <taxon>Armatimonadota</taxon>
        <taxon>Armatimonadia</taxon>
        <taxon>Armatimonadales</taxon>
        <taxon>Armatimonadaceae</taxon>
        <taxon>Armatimonas</taxon>
    </lineage>
</organism>
<protein>
    <recommendedName>
        <fullName evidence="9">Transport permease protein</fullName>
    </recommendedName>
</protein>